<reference evidence="9 10" key="2">
    <citation type="submission" date="2017-05" db="EMBL/GenBank/DDBJ databases">
        <title>Complete and WGS of Bordetella genogroups.</title>
        <authorList>
            <person name="Spilker T."/>
            <person name="Lipuma J."/>
        </authorList>
    </citation>
    <scope>NUCLEOTIDE SEQUENCE [LARGE SCALE GENOMIC DNA]</scope>
    <source>
        <strain evidence="9 10">AU9795</strain>
    </source>
</reference>
<accession>A0A261S934</accession>
<dbReference type="Proteomes" id="UP000217005">
    <property type="component" value="Unassembled WGS sequence"/>
</dbReference>
<evidence type="ECO:0000256" key="6">
    <source>
        <dbReference type="SAM" id="Phobius"/>
    </source>
</evidence>
<dbReference type="OrthoDB" id="5952202at2"/>
<feature type="transmembrane region" description="Helical" evidence="6">
    <location>
        <begin position="117"/>
        <end position="137"/>
    </location>
</feature>
<dbReference type="InterPro" id="IPR018076">
    <property type="entry name" value="T2SS_GspF_dom"/>
</dbReference>
<dbReference type="PANTHER" id="PTHR35007:SF2">
    <property type="entry name" value="PILUS ASSEMBLE PROTEIN"/>
    <property type="match status" value="1"/>
</dbReference>
<keyword evidence="3 6" id="KW-0812">Transmembrane</keyword>
<comment type="caution">
    <text evidence="8">The sequence shown here is derived from an EMBL/GenBank/DDBJ whole genome shotgun (WGS) entry which is preliminary data.</text>
</comment>
<keyword evidence="10" id="KW-1185">Reference proteome</keyword>
<gene>
    <name evidence="9" type="ORF">CAL27_22465</name>
    <name evidence="8" type="ORF">CEG14_18775</name>
</gene>
<protein>
    <submittedName>
        <fullName evidence="8">Type II secretion protein F</fullName>
    </submittedName>
</protein>
<organism evidence="8 11">
    <name type="scientific">Bordetella genomosp. 1</name>
    <dbReference type="NCBI Taxonomy" id="1395607"/>
    <lineage>
        <taxon>Bacteria</taxon>
        <taxon>Pseudomonadati</taxon>
        <taxon>Pseudomonadota</taxon>
        <taxon>Betaproteobacteria</taxon>
        <taxon>Burkholderiales</taxon>
        <taxon>Alcaligenaceae</taxon>
        <taxon>Bordetella</taxon>
    </lineage>
</organism>
<feature type="transmembrane region" description="Helical" evidence="6">
    <location>
        <begin position="143"/>
        <end position="168"/>
    </location>
</feature>
<dbReference type="EMBL" id="NEVL01000004">
    <property type="protein sequence ID" value="OZI32923.1"/>
    <property type="molecule type" value="Genomic_DNA"/>
</dbReference>
<feature type="domain" description="Type II secretion system protein GspF" evidence="7">
    <location>
        <begin position="187"/>
        <end position="313"/>
    </location>
</feature>
<evidence type="ECO:0000313" key="10">
    <source>
        <dbReference type="Proteomes" id="UP000216354"/>
    </source>
</evidence>
<evidence type="ECO:0000256" key="5">
    <source>
        <dbReference type="ARBA" id="ARBA00023136"/>
    </source>
</evidence>
<evidence type="ECO:0000259" key="7">
    <source>
        <dbReference type="Pfam" id="PF00482"/>
    </source>
</evidence>
<dbReference type="AlphaFoldDB" id="A0A261S934"/>
<dbReference type="GO" id="GO:0005886">
    <property type="term" value="C:plasma membrane"/>
    <property type="evidence" value="ECO:0007669"/>
    <property type="project" value="UniProtKB-SubCell"/>
</dbReference>
<comment type="subcellular location">
    <subcellularLocation>
        <location evidence="1">Cell membrane</location>
        <topology evidence="1">Multi-pass membrane protein</topology>
    </subcellularLocation>
</comment>
<reference evidence="8 11" key="1">
    <citation type="submission" date="2017-05" db="EMBL/GenBank/DDBJ databases">
        <title>Complete and WGS of Bordetella genogroups.</title>
        <authorList>
            <person name="Spilker T."/>
            <person name="LiPuma J."/>
        </authorList>
    </citation>
    <scope>NUCLEOTIDE SEQUENCE [LARGE SCALE GENOMIC DNA]</scope>
    <source>
        <strain evidence="8 11">AU17610</strain>
    </source>
</reference>
<evidence type="ECO:0000313" key="8">
    <source>
        <dbReference type="EMBL" id="OZI32923.1"/>
    </source>
</evidence>
<keyword evidence="5 6" id="KW-0472">Membrane</keyword>
<feature type="transmembrane region" description="Helical" evidence="6">
    <location>
        <begin position="300"/>
        <end position="323"/>
    </location>
</feature>
<sequence>MALMLSDPLSRWLLIGALCALMVGCLIVGGALLMRAGRQGRSLRTVERAIAAREGRAIEVETAPRSSRERIEAVAHAASDAGLRIGAGKLGESLLADEDRRLLDACGFADVPRARGLFIAARAFLALALPLAGWMFADARWPALNLLGVAAVLFFGLAIGWMAPKWWLMRRWSQRRRKAGEELPLLIDLLRLLQGVGLSLDQSIHVLVNDFRAAMPVISQELRAAADAHTRGRTREQSLARLAEGYDNEDLTAICRLMVQVDKHGGAVQEPLGRFSERVREKRKLELKAKVAKLTVKMTGVMVMTLLPALLIVTGGSGFIAIVRGLSQVAGGS</sequence>
<dbReference type="RefSeq" id="WP_094827918.1">
    <property type="nucleotide sequence ID" value="NZ_NEVL01000004.1"/>
</dbReference>
<dbReference type="EMBL" id="NEVR01000006">
    <property type="protein sequence ID" value="OZI57030.1"/>
    <property type="molecule type" value="Genomic_DNA"/>
</dbReference>
<feature type="transmembrane region" description="Helical" evidence="6">
    <location>
        <begin position="12"/>
        <end position="34"/>
    </location>
</feature>
<proteinExistence type="predicted"/>
<evidence type="ECO:0000256" key="4">
    <source>
        <dbReference type="ARBA" id="ARBA00022989"/>
    </source>
</evidence>
<evidence type="ECO:0000256" key="1">
    <source>
        <dbReference type="ARBA" id="ARBA00004651"/>
    </source>
</evidence>
<evidence type="ECO:0000256" key="2">
    <source>
        <dbReference type="ARBA" id="ARBA00022475"/>
    </source>
</evidence>
<name>A0A261S934_9BORD</name>
<dbReference type="Proteomes" id="UP000216354">
    <property type="component" value="Unassembled WGS sequence"/>
</dbReference>
<evidence type="ECO:0000313" key="9">
    <source>
        <dbReference type="EMBL" id="OZI57030.1"/>
    </source>
</evidence>
<keyword evidence="2" id="KW-1003">Cell membrane</keyword>
<dbReference type="PANTHER" id="PTHR35007">
    <property type="entry name" value="INTEGRAL MEMBRANE PROTEIN-RELATED"/>
    <property type="match status" value="1"/>
</dbReference>
<evidence type="ECO:0000256" key="3">
    <source>
        <dbReference type="ARBA" id="ARBA00022692"/>
    </source>
</evidence>
<keyword evidence="4 6" id="KW-1133">Transmembrane helix</keyword>
<dbReference type="Pfam" id="PF00482">
    <property type="entry name" value="T2SSF"/>
    <property type="match status" value="1"/>
</dbReference>
<evidence type="ECO:0000313" key="11">
    <source>
        <dbReference type="Proteomes" id="UP000217005"/>
    </source>
</evidence>